<dbReference type="Proteomes" id="UP000245753">
    <property type="component" value="Unassembled WGS sequence"/>
</dbReference>
<dbReference type="GO" id="GO:0005524">
    <property type="term" value="F:ATP binding"/>
    <property type="evidence" value="ECO:0007669"/>
    <property type="project" value="UniProtKB-UniRule"/>
</dbReference>
<dbReference type="RefSeq" id="WP_109136422.1">
    <property type="nucleotide sequence ID" value="NZ_QFFN01000001.1"/>
</dbReference>
<dbReference type="CDD" id="cd02022">
    <property type="entry name" value="DPCK"/>
    <property type="match status" value="1"/>
</dbReference>
<name>A0A2U2MVI3_9BIFI</name>
<dbReference type="EC" id="2.7.1.24" evidence="3 4"/>
<gene>
    <name evidence="3" type="primary">coaE</name>
    <name evidence="5" type="ORF">DF200_00965</name>
</gene>
<reference evidence="5 6" key="1">
    <citation type="journal article" date="2018" name="Int. J. Syst. Evol. Microbiol.">
        <title>Bifidobacterium catulorum sp. nov., a novel taxon from the faeces of the baby common marmoset (Callithrix jacchus).</title>
        <authorList>
            <person name="Modesto M."/>
            <person name="Michelini S."/>
            <person name="Oki K."/>
            <person name="Biavati B."/>
            <person name="Watanabe K."/>
            <person name="Mattarelli P."/>
        </authorList>
    </citation>
    <scope>NUCLEOTIDE SEQUENCE [LARGE SCALE GENOMIC DNA]</scope>
    <source>
        <strain evidence="5 6">MRM 8.19</strain>
    </source>
</reference>
<dbReference type="GO" id="GO:0005737">
    <property type="term" value="C:cytoplasm"/>
    <property type="evidence" value="ECO:0007669"/>
    <property type="project" value="UniProtKB-SubCell"/>
</dbReference>
<comment type="function">
    <text evidence="3">Catalyzes the phosphorylation of the 3'-hydroxyl group of dephosphocoenzyme A to form coenzyme A.</text>
</comment>
<sequence>MSERNEEDCAVFTRVGLTGGIAAGKSTVARRFVELGAFVIDYDSLARDAVAKGSEGLDEVVRHFGRHARDCNGDMNRAWVAANVFSNPDRLKELNRILHPIIFREAGRLEYEWLDSHPEPGDGSRRLVIHDIPLLVETARWDYFDSIITVEAPEEVRVRRMVRNRGMKRDDALARIRNQATQEQRFDISDYVIDSTKPLEQMFEDVDRLYRILTHPVY</sequence>
<dbReference type="Pfam" id="PF01121">
    <property type="entry name" value="CoaE"/>
    <property type="match status" value="1"/>
</dbReference>
<dbReference type="AlphaFoldDB" id="A0A2U2MVI3"/>
<proteinExistence type="inferred from homology"/>
<evidence type="ECO:0000256" key="3">
    <source>
        <dbReference type="HAMAP-Rule" id="MF_00376"/>
    </source>
</evidence>
<feature type="binding site" evidence="3">
    <location>
        <begin position="22"/>
        <end position="27"/>
    </location>
    <ligand>
        <name>ATP</name>
        <dbReference type="ChEBI" id="CHEBI:30616"/>
    </ligand>
</feature>
<dbReference type="PANTHER" id="PTHR10695:SF46">
    <property type="entry name" value="BIFUNCTIONAL COENZYME A SYNTHASE-RELATED"/>
    <property type="match status" value="1"/>
</dbReference>
<evidence type="ECO:0000256" key="1">
    <source>
        <dbReference type="ARBA" id="ARBA00022741"/>
    </source>
</evidence>
<keyword evidence="3 5" id="KW-0418">Kinase</keyword>
<evidence type="ECO:0000313" key="6">
    <source>
        <dbReference type="Proteomes" id="UP000245753"/>
    </source>
</evidence>
<dbReference type="OrthoDB" id="9812943at2"/>
<evidence type="ECO:0000256" key="4">
    <source>
        <dbReference type="NCBIfam" id="TIGR00152"/>
    </source>
</evidence>
<keyword evidence="3" id="KW-0173">Coenzyme A biosynthesis</keyword>
<comment type="pathway">
    <text evidence="3">Cofactor biosynthesis; coenzyme A biosynthesis; CoA from (R)-pantothenate: step 5/5.</text>
</comment>
<dbReference type="GO" id="GO:0004140">
    <property type="term" value="F:dephospho-CoA kinase activity"/>
    <property type="evidence" value="ECO:0007669"/>
    <property type="project" value="UniProtKB-UniRule"/>
</dbReference>
<keyword evidence="3" id="KW-0963">Cytoplasm</keyword>
<dbReference type="InterPro" id="IPR027417">
    <property type="entry name" value="P-loop_NTPase"/>
</dbReference>
<comment type="similarity">
    <text evidence="3">Belongs to the CoaE family.</text>
</comment>
<comment type="subcellular location">
    <subcellularLocation>
        <location evidence="3">Cytoplasm</location>
    </subcellularLocation>
</comment>
<dbReference type="Gene3D" id="3.40.50.300">
    <property type="entry name" value="P-loop containing nucleotide triphosphate hydrolases"/>
    <property type="match status" value="1"/>
</dbReference>
<comment type="catalytic activity">
    <reaction evidence="3">
        <text>3'-dephospho-CoA + ATP = ADP + CoA + H(+)</text>
        <dbReference type="Rhea" id="RHEA:18245"/>
        <dbReference type="ChEBI" id="CHEBI:15378"/>
        <dbReference type="ChEBI" id="CHEBI:30616"/>
        <dbReference type="ChEBI" id="CHEBI:57287"/>
        <dbReference type="ChEBI" id="CHEBI:57328"/>
        <dbReference type="ChEBI" id="CHEBI:456216"/>
        <dbReference type="EC" id="2.7.1.24"/>
    </reaction>
</comment>
<protein>
    <recommendedName>
        <fullName evidence="3 4">Dephospho-CoA kinase</fullName>
        <ecNumber evidence="3 4">2.7.1.24</ecNumber>
    </recommendedName>
    <alternativeName>
        <fullName evidence="3">Dephosphocoenzyme A kinase</fullName>
    </alternativeName>
</protein>
<keyword evidence="6" id="KW-1185">Reference proteome</keyword>
<evidence type="ECO:0000256" key="2">
    <source>
        <dbReference type="ARBA" id="ARBA00022840"/>
    </source>
</evidence>
<dbReference type="NCBIfam" id="TIGR00152">
    <property type="entry name" value="dephospho-CoA kinase"/>
    <property type="match status" value="1"/>
</dbReference>
<dbReference type="InterPro" id="IPR001977">
    <property type="entry name" value="Depp_CoAkinase"/>
</dbReference>
<keyword evidence="3" id="KW-0808">Transferase</keyword>
<comment type="caution">
    <text evidence="5">The sequence shown here is derived from an EMBL/GenBank/DDBJ whole genome shotgun (WGS) entry which is preliminary data.</text>
</comment>
<dbReference type="PROSITE" id="PS51219">
    <property type="entry name" value="DPCK"/>
    <property type="match status" value="1"/>
</dbReference>
<keyword evidence="1 3" id="KW-0547">Nucleotide-binding</keyword>
<accession>A0A2U2MVI3</accession>
<dbReference type="GO" id="GO:0015937">
    <property type="term" value="P:coenzyme A biosynthetic process"/>
    <property type="evidence" value="ECO:0007669"/>
    <property type="project" value="UniProtKB-UniRule"/>
</dbReference>
<organism evidence="5 6">
    <name type="scientific">Bifidobacterium catulorum</name>
    <dbReference type="NCBI Taxonomy" id="1630173"/>
    <lineage>
        <taxon>Bacteria</taxon>
        <taxon>Bacillati</taxon>
        <taxon>Actinomycetota</taxon>
        <taxon>Actinomycetes</taxon>
        <taxon>Bifidobacteriales</taxon>
        <taxon>Bifidobacteriaceae</taxon>
        <taxon>Bifidobacterium</taxon>
    </lineage>
</organism>
<keyword evidence="2 3" id="KW-0067">ATP-binding</keyword>
<dbReference type="HAMAP" id="MF_00376">
    <property type="entry name" value="Dephospho_CoA_kinase"/>
    <property type="match status" value="1"/>
</dbReference>
<dbReference type="PANTHER" id="PTHR10695">
    <property type="entry name" value="DEPHOSPHO-COA KINASE-RELATED"/>
    <property type="match status" value="1"/>
</dbReference>
<dbReference type="UniPathway" id="UPA00241">
    <property type="reaction ID" value="UER00356"/>
</dbReference>
<evidence type="ECO:0000313" key="5">
    <source>
        <dbReference type="EMBL" id="PWG60826.1"/>
    </source>
</evidence>
<dbReference type="EMBL" id="QFFN01000001">
    <property type="protein sequence ID" value="PWG60826.1"/>
    <property type="molecule type" value="Genomic_DNA"/>
</dbReference>
<dbReference type="SUPFAM" id="SSF52540">
    <property type="entry name" value="P-loop containing nucleoside triphosphate hydrolases"/>
    <property type="match status" value="1"/>
</dbReference>